<reference evidence="1 2" key="1">
    <citation type="journal article" date="2016" name="Nat. Commun.">
        <title>Thousands of microbial genomes shed light on interconnected biogeochemical processes in an aquifer system.</title>
        <authorList>
            <person name="Anantharaman K."/>
            <person name="Brown C.T."/>
            <person name="Hug L.A."/>
            <person name="Sharon I."/>
            <person name="Castelle C.J."/>
            <person name="Probst A.J."/>
            <person name="Thomas B.C."/>
            <person name="Singh A."/>
            <person name="Wilkins M.J."/>
            <person name="Karaoz U."/>
            <person name="Brodie E.L."/>
            <person name="Williams K.H."/>
            <person name="Hubbard S.S."/>
            <person name="Banfield J.F."/>
        </authorList>
    </citation>
    <scope>NUCLEOTIDE SEQUENCE [LARGE SCALE GENOMIC DNA]</scope>
</reference>
<dbReference type="EMBL" id="MEXL01000032">
    <property type="protein sequence ID" value="OGD02178.1"/>
    <property type="molecule type" value="Genomic_DNA"/>
</dbReference>
<evidence type="ECO:0008006" key="3">
    <source>
        <dbReference type="Google" id="ProtNLM"/>
    </source>
</evidence>
<protein>
    <recommendedName>
        <fullName evidence="3">Glutaredoxin domain-containing protein</fullName>
    </recommendedName>
</protein>
<accession>A0A1F4Z7R7</accession>
<evidence type="ECO:0000313" key="2">
    <source>
        <dbReference type="Proteomes" id="UP000178993"/>
    </source>
</evidence>
<dbReference type="AlphaFoldDB" id="A0A1F4Z7R7"/>
<dbReference type="Proteomes" id="UP000178993">
    <property type="component" value="Unassembled WGS sequence"/>
</dbReference>
<evidence type="ECO:0000313" key="1">
    <source>
        <dbReference type="EMBL" id="OGD02178.1"/>
    </source>
</evidence>
<comment type="caution">
    <text evidence="1">The sequence shown here is derived from an EMBL/GenBank/DDBJ whole genome shotgun (WGS) entry which is preliminary data.</text>
</comment>
<gene>
    <name evidence="1" type="ORF">A3E17_03660</name>
</gene>
<sequence>MSSGRMTSSTINRIKKITLWQEGPDCPFTKYASRSLDRYPLVFTGHIWIGGLRELRKFNLMTDGVPYCELTGGGVERD</sequence>
<organism evidence="1 2">
    <name type="scientific">Candidatus Amesbacteria bacterium RIFCSPHIGHO2_12_FULL_48_14</name>
    <dbReference type="NCBI Taxonomy" id="1797257"/>
    <lineage>
        <taxon>Bacteria</taxon>
        <taxon>Candidatus Amesiibacteriota</taxon>
    </lineage>
</organism>
<name>A0A1F4Z7R7_9BACT</name>
<proteinExistence type="predicted"/>